<dbReference type="AlphaFoldDB" id="A0A7V7VX71"/>
<protein>
    <submittedName>
        <fullName evidence="2">Uncharacterized protein</fullName>
    </submittedName>
</protein>
<evidence type="ECO:0000313" key="3">
    <source>
        <dbReference type="Proteomes" id="UP000460650"/>
    </source>
</evidence>
<reference evidence="2 3" key="1">
    <citation type="submission" date="2019-09" db="EMBL/GenBank/DDBJ databases">
        <title>Taxonomic organization of the family Brucellaceae based on a phylogenomic approach.</title>
        <authorList>
            <person name="Leclercq S."/>
            <person name="Cloeckaert A."/>
            <person name="Zygmunt M.S."/>
        </authorList>
    </citation>
    <scope>NUCLEOTIDE SEQUENCE [LARGE SCALE GENOMIC DNA]</scope>
    <source>
        <strain evidence="2 3">TA93</strain>
    </source>
</reference>
<evidence type="ECO:0000256" key="1">
    <source>
        <dbReference type="SAM" id="MobiDB-lite"/>
    </source>
</evidence>
<evidence type="ECO:0000313" key="2">
    <source>
        <dbReference type="EMBL" id="KAB2658794.1"/>
    </source>
</evidence>
<dbReference type="Proteomes" id="UP000460650">
    <property type="component" value="Unassembled WGS sequence"/>
</dbReference>
<feature type="compositionally biased region" description="Polar residues" evidence="1">
    <location>
        <begin position="147"/>
        <end position="166"/>
    </location>
</feature>
<gene>
    <name evidence="2" type="ORF">F9K94_00925</name>
</gene>
<proteinExistence type="predicted"/>
<sequence length="166" mass="19048">MTPAERARQIDREEFEAECAAIRQRAYARFNVKPRPDKRVREWIERTEPKHKFSLATPRQHRNAIERSNRTHAANAKLYEAFGHRRTLKEWAAETGMSRNTIRNRINLGWTVEQALTLSKNTHARKHSNRSQGVVFNLPKEKGTGAGSTAQETPNISFSGNQNVSN</sequence>
<comment type="caution">
    <text evidence="2">The sequence shown here is derived from an EMBL/GenBank/DDBJ whole genome shotgun (WGS) entry which is preliminary data.</text>
</comment>
<dbReference type="RefSeq" id="WP_151643107.1">
    <property type="nucleotide sequence ID" value="NZ_WBVY01000001.1"/>
</dbReference>
<dbReference type="EMBL" id="WBVY01000001">
    <property type="protein sequence ID" value="KAB2658794.1"/>
    <property type="molecule type" value="Genomic_DNA"/>
</dbReference>
<feature type="region of interest" description="Disordered" evidence="1">
    <location>
        <begin position="121"/>
        <end position="166"/>
    </location>
</feature>
<organism evidence="2 3">
    <name type="scientific">Brucella tritici</name>
    <dbReference type="NCBI Taxonomy" id="94626"/>
    <lineage>
        <taxon>Bacteria</taxon>
        <taxon>Pseudomonadati</taxon>
        <taxon>Pseudomonadota</taxon>
        <taxon>Alphaproteobacteria</taxon>
        <taxon>Hyphomicrobiales</taxon>
        <taxon>Brucellaceae</taxon>
        <taxon>Brucella/Ochrobactrum group</taxon>
        <taxon>Brucella</taxon>
    </lineage>
</organism>
<accession>A0A7V7VX71</accession>
<name>A0A7V7VX71_9HYPH</name>